<dbReference type="EMBL" id="JARBJD010000212">
    <property type="protein sequence ID" value="KAK2947040.1"/>
    <property type="molecule type" value="Genomic_DNA"/>
</dbReference>
<sequence length="93" mass="10756">MMNLRLLRPFEDKIGVRTEDGGTFGQDDQVQHDHQESAKDDSLCEEVDDDCSLGGRKDRKSSIYMHIFSILIPTLESCRDVRLVTLWKRTIDE</sequence>
<organism evidence="2 3">
    <name type="scientific">Blattamonas nauphoetae</name>
    <dbReference type="NCBI Taxonomy" id="2049346"/>
    <lineage>
        <taxon>Eukaryota</taxon>
        <taxon>Metamonada</taxon>
        <taxon>Preaxostyla</taxon>
        <taxon>Oxymonadida</taxon>
        <taxon>Blattamonas</taxon>
    </lineage>
</organism>
<dbReference type="Proteomes" id="UP001281761">
    <property type="component" value="Unassembled WGS sequence"/>
</dbReference>
<gene>
    <name evidence="2" type="ORF">BLNAU_18042</name>
</gene>
<feature type="region of interest" description="Disordered" evidence="1">
    <location>
        <begin position="17"/>
        <end position="41"/>
    </location>
</feature>
<feature type="compositionally biased region" description="Basic and acidic residues" evidence="1">
    <location>
        <begin position="29"/>
        <end position="41"/>
    </location>
</feature>
<keyword evidence="3" id="KW-1185">Reference proteome</keyword>
<accession>A0ABQ9X5T0</accession>
<evidence type="ECO:0000256" key="1">
    <source>
        <dbReference type="SAM" id="MobiDB-lite"/>
    </source>
</evidence>
<reference evidence="2 3" key="1">
    <citation type="journal article" date="2022" name="bioRxiv">
        <title>Genomics of Preaxostyla Flagellates Illuminates Evolutionary Transitions and the Path Towards Mitochondrial Loss.</title>
        <authorList>
            <person name="Novak L.V.F."/>
            <person name="Treitli S.C."/>
            <person name="Pyrih J."/>
            <person name="Halakuc P."/>
            <person name="Pipaliya S.V."/>
            <person name="Vacek V."/>
            <person name="Brzon O."/>
            <person name="Soukal P."/>
            <person name="Eme L."/>
            <person name="Dacks J.B."/>
            <person name="Karnkowska A."/>
            <person name="Elias M."/>
            <person name="Hampl V."/>
        </authorList>
    </citation>
    <scope>NUCLEOTIDE SEQUENCE [LARGE SCALE GENOMIC DNA]</scope>
    <source>
        <strain evidence="2">NAU3</strain>
        <tissue evidence="2">Gut</tissue>
    </source>
</reference>
<evidence type="ECO:0000313" key="2">
    <source>
        <dbReference type="EMBL" id="KAK2947040.1"/>
    </source>
</evidence>
<protein>
    <submittedName>
        <fullName evidence="2">Uncharacterized protein</fullName>
    </submittedName>
</protein>
<evidence type="ECO:0000313" key="3">
    <source>
        <dbReference type="Proteomes" id="UP001281761"/>
    </source>
</evidence>
<name>A0ABQ9X5T0_9EUKA</name>
<proteinExistence type="predicted"/>
<comment type="caution">
    <text evidence="2">The sequence shown here is derived from an EMBL/GenBank/DDBJ whole genome shotgun (WGS) entry which is preliminary data.</text>
</comment>